<feature type="signal peptide" evidence="1">
    <location>
        <begin position="1"/>
        <end position="19"/>
    </location>
</feature>
<reference evidence="2 3" key="1">
    <citation type="submission" date="2017-10" db="EMBL/GenBank/DDBJ databases">
        <title>FDA dAtabase for Regulatory Grade micrObial Sequences (FDA-ARGOS): Supporting development and validation of Infectious Disease Dx tests.</title>
        <authorList>
            <person name="Campos J."/>
            <person name="Goldberg B."/>
            <person name="Tallon L.J."/>
            <person name="Sadzewicz L."/>
            <person name="Sengamalay N."/>
            <person name="Ott S."/>
            <person name="Godinez A."/>
            <person name="Nagaraj S."/>
            <person name="Vyas G."/>
            <person name="Aluvathingal J."/>
            <person name="Nadendla S."/>
            <person name="Geyer C."/>
            <person name="Nandy P."/>
            <person name="Hobson J."/>
            <person name="Sichtig H."/>
        </authorList>
    </citation>
    <scope>NUCLEOTIDE SEQUENCE [LARGE SCALE GENOMIC DNA]</scope>
    <source>
        <strain evidence="2 3">FDAARGOS_185</strain>
    </source>
</reference>
<feature type="chain" id="PRO_5039039678" description="DUF4352 domain-containing protein" evidence="1">
    <location>
        <begin position="20"/>
        <end position="209"/>
    </location>
</feature>
<dbReference type="PROSITE" id="PS51257">
    <property type="entry name" value="PROKAR_LIPOPROTEIN"/>
    <property type="match status" value="1"/>
</dbReference>
<dbReference type="EMBL" id="PDXQ01000002">
    <property type="protein sequence ID" value="TRZ28239.1"/>
    <property type="molecule type" value="Genomic_DNA"/>
</dbReference>
<evidence type="ECO:0000256" key="1">
    <source>
        <dbReference type="SAM" id="SignalP"/>
    </source>
</evidence>
<evidence type="ECO:0000313" key="3">
    <source>
        <dbReference type="Proteomes" id="UP000316316"/>
    </source>
</evidence>
<name>A0A8B5VWR8_ENTAV</name>
<dbReference type="AlphaFoldDB" id="A0A8B5VWR8"/>
<dbReference type="Proteomes" id="UP000316316">
    <property type="component" value="Unassembled WGS sequence"/>
</dbReference>
<accession>A0A8B5VWR8</accession>
<evidence type="ECO:0008006" key="4">
    <source>
        <dbReference type="Google" id="ProtNLM"/>
    </source>
</evidence>
<comment type="caution">
    <text evidence="2">The sequence shown here is derived from an EMBL/GenBank/DDBJ whole genome shotgun (WGS) entry which is preliminary data.</text>
</comment>
<keyword evidence="1" id="KW-0732">Signal</keyword>
<dbReference type="RefSeq" id="WP_016178093.1">
    <property type="nucleotide sequence ID" value="NZ_CAAKOH010000155.1"/>
</dbReference>
<evidence type="ECO:0000313" key="2">
    <source>
        <dbReference type="EMBL" id="TRZ28239.1"/>
    </source>
</evidence>
<organism evidence="2 3">
    <name type="scientific">Enterococcus avium</name>
    <name type="common">Streptococcus avium</name>
    <dbReference type="NCBI Taxonomy" id="33945"/>
    <lineage>
        <taxon>Bacteria</taxon>
        <taxon>Bacillati</taxon>
        <taxon>Bacillota</taxon>
        <taxon>Bacilli</taxon>
        <taxon>Lactobacillales</taxon>
        <taxon>Enterococcaceae</taxon>
        <taxon>Enterococcus</taxon>
    </lineage>
</organism>
<gene>
    <name evidence="2" type="ORF">AUF17_16030</name>
</gene>
<sequence>MWTKKIVICLFIVTFFMLSGCTEDNSSKTTDSLKSEVSKLKTENSKLKKDLTSKINDNQEQSTENSRFTQEVKTFSENEVIEFGDGEKKLAEMKVVEVTTKHSAFPKRMNELENYDTTRMLSVKIEYKNIEMTTPFLPYAQSFQAYSKDGKRLTSVNQQRGQDEVPKGKSGTTQIFFKLPVNGDEFDKVEIDFVSGEQRVATFDLKVSH</sequence>
<protein>
    <recommendedName>
        <fullName evidence="4">DUF4352 domain-containing protein</fullName>
    </recommendedName>
</protein>
<proteinExistence type="predicted"/>